<evidence type="ECO:0000313" key="3">
    <source>
        <dbReference type="Proteomes" id="UP000016960"/>
    </source>
</evidence>
<evidence type="ECO:0000313" key="2">
    <source>
        <dbReference type="EMBL" id="ERN40471.1"/>
    </source>
</evidence>
<gene>
    <name evidence="2" type="ORF">KR51_00030150</name>
</gene>
<keyword evidence="3" id="KW-1185">Reference proteome</keyword>
<evidence type="ECO:0000256" key="1">
    <source>
        <dbReference type="SAM" id="MobiDB-lite"/>
    </source>
</evidence>
<organism evidence="2 3">
    <name type="scientific">Rubidibacter lacunae KORDI 51-2</name>
    <dbReference type="NCBI Taxonomy" id="582515"/>
    <lineage>
        <taxon>Bacteria</taxon>
        <taxon>Bacillati</taxon>
        <taxon>Cyanobacteriota</taxon>
        <taxon>Cyanophyceae</taxon>
        <taxon>Oscillatoriophycideae</taxon>
        <taxon>Chroococcales</taxon>
        <taxon>Aphanothecaceae</taxon>
        <taxon>Rubidibacter</taxon>
    </lineage>
</organism>
<reference evidence="2 3" key="1">
    <citation type="submission" date="2013-05" db="EMBL/GenBank/DDBJ databases">
        <title>Draft genome sequence of Rubidibacter lacunae KORDI 51-2.</title>
        <authorList>
            <person name="Choi D.H."/>
            <person name="Noh J.H."/>
            <person name="Kwon K.-K."/>
            <person name="Lee J.-H."/>
            <person name="Ryu J.-Y."/>
        </authorList>
    </citation>
    <scope>NUCLEOTIDE SEQUENCE [LARGE SCALE GENOMIC DNA]</scope>
    <source>
        <strain evidence="2 3">KORDI 51-2</strain>
    </source>
</reference>
<dbReference type="EMBL" id="ASSJ01000076">
    <property type="protein sequence ID" value="ERN40471.1"/>
    <property type="molecule type" value="Genomic_DNA"/>
</dbReference>
<comment type="caution">
    <text evidence="2">The sequence shown here is derived from an EMBL/GenBank/DDBJ whole genome shotgun (WGS) entry which is preliminary data.</text>
</comment>
<dbReference type="Proteomes" id="UP000016960">
    <property type="component" value="Unassembled WGS sequence"/>
</dbReference>
<dbReference type="AlphaFoldDB" id="U5DFU6"/>
<feature type="region of interest" description="Disordered" evidence="1">
    <location>
        <begin position="1"/>
        <end position="20"/>
    </location>
</feature>
<proteinExistence type="predicted"/>
<name>U5DFU6_9CHRO</name>
<protein>
    <submittedName>
        <fullName evidence="2">Uncharacterized protein</fullName>
    </submittedName>
</protein>
<dbReference type="InParanoid" id="U5DFU6"/>
<sequence>MYSHHSPTPEPQVRIESSERGARSAIIERAAVAKLHFYFAMNWDNNPIGISRGGEAWVRLSGE</sequence>
<accession>U5DFU6</accession>